<dbReference type="EMBL" id="WTUZ01000039">
    <property type="protein sequence ID" value="MZQ86633.1"/>
    <property type="molecule type" value="Genomic_DNA"/>
</dbReference>
<name>A0A6L8V8G8_9BACL</name>
<feature type="transmembrane region" description="Helical" evidence="1">
    <location>
        <begin position="33"/>
        <end position="53"/>
    </location>
</feature>
<feature type="transmembrane region" description="Helical" evidence="1">
    <location>
        <begin position="188"/>
        <end position="208"/>
    </location>
</feature>
<dbReference type="Proteomes" id="UP000481087">
    <property type="component" value="Unassembled WGS sequence"/>
</dbReference>
<feature type="transmembrane region" description="Helical" evidence="1">
    <location>
        <begin position="279"/>
        <end position="298"/>
    </location>
</feature>
<keyword evidence="1" id="KW-0472">Membrane</keyword>
<dbReference type="AlphaFoldDB" id="A0A6L8V8G8"/>
<keyword evidence="1" id="KW-1133">Transmembrane helix</keyword>
<keyword evidence="1" id="KW-0812">Transmembrane</keyword>
<feature type="transmembrane region" description="Helical" evidence="1">
    <location>
        <begin position="7"/>
        <end position="27"/>
    </location>
</feature>
<evidence type="ECO:0000313" key="3">
    <source>
        <dbReference type="Proteomes" id="UP000481087"/>
    </source>
</evidence>
<feature type="transmembrane region" description="Helical" evidence="1">
    <location>
        <begin position="251"/>
        <end position="273"/>
    </location>
</feature>
<protein>
    <submittedName>
        <fullName evidence="2">Multidrug resistance efflux transporter family protein</fullName>
    </submittedName>
</protein>
<proteinExistence type="predicted"/>
<gene>
    <name evidence="2" type="ORF">GQF01_31460</name>
</gene>
<comment type="caution">
    <text evidence="2">The sequence shown here is derived from an EMBL/GenBank/DDBJ whole genome shotgun (WGS) entry which is preliminary data.</text>
</comment>
<reference evidence="2 3" key="1">
    <citation type="submission" date="2019-12" db="EMBL/GenBank/DDBJ databases">
        <title>Paenibacillus sp. nov. sp. isolated from soil.</title>
        <authorList>
            <person name="Kim J."/>
            <person name="Jeong S.E."/>
            <person name="Jung H.S."/>
            <person name="Jeon C.O."/>
        </authorList>
    </citation>
    <scope>NUCLEOTIDE SEQUENCE [LARGE SCALE GENOMIC DNA]</scope>
    <source>
        <strain evidence="2 3">5J-6</strain>
    </source>
</reference>
<feature type="transmembrane region" description="Helical" evidence="1">
    <location>
        <begin position="73"/>
        <end position="93"/>
    </location>
</feature>
<feature type="transmembrane region" description="Helical" evidence="1">
    <location>
        <begin position="124"/>
        <end position="142"/>
    </location>
</feature>
<feature type="transmembrane region" description="Helical" evidence="1">
    <location>
        <begin position="148"/>
        <end position="167"/>
    </location>
</feature>
<evidence type="ECO:0000256" key="1">
    <source>
        <dbReference type="SAM" id="Phobius"/>
    </source>
</evidence>
<sequence>MNSFLPMLYGILASFFFSFSFIMNRSMELSGGYWVWSASLRYLFMFPLLLLIVGARGNLRGLLYEMRRNIGAWMGWSFVGFGLFYVPLCFSAAYGPGWLLAATWQITIIAGSLLAPLFKEKLPVRGLLISLLILFGVIVIQVDHGEQLSVKEVLLGVLPVLLAAFAYPLGNRKMMEVCEDRLDTYQRVLGMTIASLPLWIVLSLYAVVHAGAPTAGQVGQSAIVAVCSGVIATVLFFAATERVKSSSHQLAAVEATQAGEIIFTILGEMLILGAVFPTVWSWMGMFCVIVGMIIHSLLPKNRRIN</sequence>
<dbReference type="InterPro" id="IPR032713">
    <property type="entry name" value="EmrE"/>
</dbReference>
<keyword evidence="3" id="KW-1185">Reference proteome</keyword>
<dbReference type="Pfam" id="PF13536">
    <property type="entry name" value="EmrE"/>
    <property type="match status" value="1"/>
</dbReference>
<accession>A0A6L8V8G8</accession>
<organism evidence="2 3">
    <name type="scientific">Paenibacillus silvestris</name>
    <dbReference type="NCBI Taxonomy" id="2606219"/>
    <lineage>
        <taxon>Bacteria</taxon>
        <taxon>Bacillati</taxon>
        <taxon>Bacillota</taxon>
        <taxon>Bacilli</taxon>
        <taxon>Bacillales</taxon>
        <taxon>Paenibacillaceae</taxon>
        <taxon>Paenibacillus</taxon>
    </lineage>
</organism>
<feature type="transmembrane region" description="Helical" evidence="1">
    <location>
        <begin position="99"/>
        <end position="117"/>
    </location>
</feature>
<evidence type="ECO:0000313" key="2">
    <source>
        <dbReference type="EMBL" id="MZQ86633.1"/>
    </source>
</evidence>
<dbReference type="RefSeq" id="WP_161411021.1">
    <property type="nucleotide sequence ID" value="NZ_WTUZ01000039.1"/>
</dbReference>
<feature type="transmembrane region" description="Helical" evidence="1">
    <location>
        <begin position="220"/>
        <end position="239"/>
    </location>
</feature>